<evidence type="ECO:0000256" key="4">
    <source>
        <dbReference type="ARBA" id="ARBA00022640"/>
    </source>
</evidence>
<dbReference type="GO" id="GO:0045905">
    <property type="term" value="P:positive regulation of translational termination"/>
    <property type="evidence" value="ECO:0007669"/>
    <property type="project" value="UniProtKB-UniRule"/>
</dbReference>
<comment type="function">
    <text evidence="7">Translation factor that promotes translation elongation and termination, particularly upon ribosome stalling at specific amino acid sequence contexts. Binds between the exit (E) and peptidyl (P) site of the ribosome and promotes rescue of stalled ribosome: specifically required for efficient translation of polyproline-containing peptides as well as other motifs that stall the ribosome. Acts as ribosome quality control (RQC) cofactor by joining the RQC complex to facilitate peptidyl transfer during CAT tailing step.</text>
</comment>
<dbReference type="Pfam" id="PF21485">
    <property type="entry name" value="IF5A-like_N"/>
    <property type="match status" value="1"/>
</dbReference>
<dbReference type="SMART" id="SM01376">
    <property type="entry name" value="eIF-5a"/>
    <property type="match status" value="1"/>
</dbReference>
<dbReference type="GO" id="GO:0043022">
    <property type="term" value="F:ribosome binding"/>
    <property type="evidence" value="ECO:0007669"/>
    <property type="project" value="UniProtKB-UniRule"/>
</dbReference>
<dbReference type="GO" id="GO:0003723">
    <property type="term" value="F:RNA binding"/>
    <property type="evidence" value="ECO:0007669"/>
    <property type="project" value="InterPro"/>
</dbReference>
<evidence type="ECO:0000259" key="8">
    <source>
        <dbReference type="SMART" id="SM01376"/>
    </source>
</evidence>
<comment type="PTM">
    <text evidence="7">eIF-5A seems to be the only eukaryotic protein to have a hypusine residue which is a post-translational modification of a lysine by the addition of a butylamino group.</text>
</comment>
<dbReference type="FunFam" id="2.30.30.30:FF:000080">
    <property type="entry name" value="Eukaryotic translation initiation factor 5A"/>
    <property type="match status" value="1"/>
</dbReference>
<evidence type="ECO:0000256" key="5">
    <source>
        <dbReference type="ARBA" id="ARBA00022917"/>
    </source>
</evidence>
<protein>
    <recommendedName>
        <fullName evidence="7">Eukaryotic translation initiation factor 5A</fullName>
        <shortName evidence="7">eIF-5A</shortName>
    </recommendedName>
</protein>
<dbReference type="InterPro" id="IPR048670">
    <property type="entry name" value="IF5A-like_N"/>
</dbReference>
<sequence>MSDDDHDYTIENADAGASLEIPTEAGTIKKGGYMNIKGRPCKVLSISVSKTGKHGHAKCNFETVDIFNGKKIMDMVPSSHGTTVPIVNKSEWEIADIQEDDFLSLFDEGGGQKDDVKLPTYPADLAKSIKEAWNEGERTVMVTVQEAMGMEEIVDFKIVND</sequence>
<name>A0A9W7ENG0_9STRA</name>
<evidence type="ECO:0000256" key="1">
    <source>
        <dbReference type="ARBA" id="ARBA00004229"/>
    </source>
</evidence>
<dbReference type="FunFam" id="2.40.50.140:FF:000034">
    <property type="entry name" value="Eukaryotic translation initiation factor 5A"/>
    <property type="match status" value="1"/>
</dbReference>
<dbReference type="SUPFAM" id="SSF50104">
    <property type="entry name" value="Translation proteins SH3-like domain"/>
    <property type="match status" value="1"/>
</dbReference>
<evidence type="ECO:0000313" key="10">
    <source>
        <dbReference type="Proteomes" id="UP001165085"/>
    </source>
</evidence>
<dbReference type="EMBL" id="BRXY01000283">
    <property type="protein sequence ID" value="GMH83668.1"/>
    <property type="molecule type" value="Genomic_DNA"/>
</dbReference>
<dbReference type="Proteomes" id="UP001165085">
    <property type="component" value="Unassembled WGS sequence"/>
</dbReference>
<dbReference type="Gene3D" id="2.40.50.140">
    <property type="entry name" value="Nucleic acid-binding proteins"/>
    <property type="match status" value="1"/>
</dbReference>
<proteinExistence type="inferred from homology"/>
<evidence type="ECO:0000256" key="7">
    <source>
        <dbReference type="RuleBase" id="RU362005"/>
    </source>
</evidence>
<dbReference type="AlphaFoldDB" id="A0A9W7ENG0"/>
<dbReference type="GO" id="GO:0045901">
    <property type="term" value="P:positive regulation of translational elongation"/>
    <property type="evidence" value="ECO:0007669"/>
    <property type="project" value="UniProtKB-UniRule"/>
</dbReference>
<keyword evidence="6 7" id="KW-0385">Hypusine</keyword>
<dbReference type="InterPro" id="IPR020189">
    <property type="entry name" value="IF5A_C"/>
</dbReference>
<reference evidence="10" key="1">
    <citation type="journal article" date="2023" name="Commun. Biol.">
        <title>Genome analysis of Parmales, the sister group of diatoms, reveals the evolutionary specialization of diatoms from phago-mixotrophs to photoautotrophs.</title>
        <authorList>
            <person name="Ban H."/>
            <person name="Sato S."/>
            <person name="Yoshikawa S."/>
            <person name="Yamada K."/>
            <person name="Nakamura Y."/>
            <person name="Ichinomiya M."/>
            <person name="Sato N."/>
            <person name="Blanc-Mathieu R."/>
            <person name="Endo H."/>
            <person name="Kuwata A."/>
            <person name="Ogata H."/>
        </authorList>
    </citation>
    <scope>NUCLEOTIDE SEQUENCE [LARGE SCALE GENOMIC DNA]</scope>
    <source>
        <strain evidence="10">NIES 3701</strain>
    </source>
</reference>
<evidence type="ECO:0000256" key="2">
    <source>
        <dbReference type="ARBA" id="ARBA00006016"/>
    </source>
</evidence>
<keyword evidence="10" id="KW-1185">Reference proteome</keyword>
<dbReference type="Pfam" id="PF01287">
    <property type="entry name" value="eIF-5a"/>
    <property type="match status" value="1"/>
</dbReference>
<dbReference type="NCBIfam" id="TIGR00037">
    <property type="entry name" value="eIF_5A"/>
    <property type="match status" value="1"/>
</dbReference>
<dbReference type="GO" id="GO:0009507">
    <property type="term" value="C:chloroplast"/>
    <property type="evidence" value="ECO:0007669"/>
    <property type="project" value="UniProtKB-SubCell"/>
</dbReference>
<dbReference type="InterPro" id="IPR012340">
    <property type="entry name" value="NA-bd_OB-fold"/>
</dbReference>
<keyword evidence="5 7" id="KW-0648">Protein biosynthesis</keyword>
<evidence type="ECO:0000313" key="9">
    <source>
        <dbReference type="EMBL" id="GMH83668.1"/>
    </source>
</evidence>
<dbReference type="InterPro" id="IPR001884">
    <property type="entry name" value="IF5A-like"/>
</dbReference>
<organism evidence="9 10">
    <name type="scientific">Triparma strigata</name>
    <dbReference type="NCBI Taxonomy" id="1606541"/>
    <lineage>
        <taxon>Eukaryota</taxon>
        <taxon>Sar</taxon>
        <taxon>Stramenopiles</taxon>
        <taxon>Ochrophyta</taxon>
        <taxon>Bolidophyceae</taxon>
        <taxon>Parmales</taxon>
        <taxon>Triparmaceae</taxon>
        <taxon>Triparma</taxon>
    </lineage>
</organism>
<feature type="domain" description="Translation initiation factor 5A C-terminal" evidence="8">
    <location>
        <begin position="86"/>
        <end position="157"/>
    </location>
</feature>
<gene>
    <name evidence="9" type="ORF">TrST_g11657</name>
</gene>
<comment type="subcellular location">
    <subcellularLocation>
        <location evidence="1">Plastid</location>
        <location evidence="1">Chloroplast</location>
    </subcellularLocation>
</comment>
<dbReference type="SUPFAM" id="SSF50249">
    <property type="entry name" value="Nucleic acid-binding proteins"/>
    <property type="match status" value="1"/>
</dbReference>
<dbReference type="InterPro" id="IPR014722">
    <property type="entry name" value="Rib_uL2_dom2"/>
</dbReference>
<comment type="similarity">
    <text evidence="2 7">Belongs to the eIF-5A family.</text>
</comment>
<evidence type="ECO:0000256" key="6">
    <source>
        <dbReference type="ARBA" id="ARBA00023071"/>
    </source>
</evidence>
<dbReference type="GO" id="GO:0003746">
    <property type="term" value="F:translation elongation factor activity"/>
    <property type="evidence" value="ECO:0007669"/>
    <property type="project" value="UniProtKB-UniRule"/>
</dbReference>
<dbReference type="OrthoDB" id="9975114at2759"/>
<dbReference type="PROSITE" id="PS00302">
    <property type="entry name" value="IF5A_HYPUSINE"/>
    <property type="match status" value="1"/>
</dbReference>
<keyword evidence="3" id="KW-0150">Chloroplast</keyword>
<comment type="caution">
    <text evidence="9">The sequence shown here is derived from an EMBL/GenBank/DDBJ whole genome shotgun (WGS) entry which is preliminary data.</text>
</comment>
<dbReference type="Gene3D" id="2.30.30.30">
    <property type="match status" value="1"/>
</dbReference>
<dbReference type="InterPro" id="IPR008991">
    <property type="entry name" value="Translation_prot_SH3-like_sf"/>
</dbReference>
<dbReference type="PANTHER" id="PTHR11673">
    <property type="entry name" value="TRANSLATION INITIATION FACTOR 5A FAMILY MEMBER"/>
    <property type="match status" value="1"/>
</dbReference>
<accession>A0A9W7ENG0</accession>
<dbReference type="InterPro" id="IPR019769">
    <property type="entry name" value="Trans_elong_IF5A_hypusine_site"/>
</dbReference>
<keyword evidence="4" id="KW-0934">Plastid</keyword>
<dbReference type="PIRSF" id="PIRSF003025">
    <property type="entry name" value="eIF5A"/>
    <property type="match status" value="1"/>
</dbReference>
<evidence type="ECO:0000256" key="3">
    <source>
        <dbReference type="ARBA" id="ARBA00022528"/>
    </source>
</evidence>